<dbReference type="InterPro" id="IPR013096">
    <property type="entry name" value="Cupin_2"/>
</dbReference>
<evidence type="ECO:0000259" key="2">
    <source>
        <dbReference type="PROSITE" id="PS50943"/>
    </source>
</evidence>
<dbReference type="InterPro" id="IPR014710">
    <property type="entry name" value="RmlC-like_jellyroll"/>
</dbReference>
<keyword evidence="4" id="KW-1185">Reference proteome</keyword>
<keyword evidence="1" id="KW-0238">DNA-binding</keyword>
<dbReference type="Gene3D" id="1.10.260.40">
    <property type="entry name" value="lambda repressor-like DNA-binding domains"/>
    <property type="match status" value="1"/>
</dbReference>
<dbReference type="OrthoDB" id="5343295at2"/>
<dbReference type="PANTHER" id="PTHR46797">
    <property type="entry name" value="HTH-TYPE TRANSCRIPTIONAL REGULATOR"/>
    <property type="match status" value="1"/>
</dbReference>
<dbReference type="InterPro" id="IPR010982">
    <property type="entry name" value="Lambda_DNA-bd_dom_sf"/>
</dbReference>
<dbReference type="Pfam" id="PF01381">
    <property type="entry name" value="HTH_3"/>
    <property type="match status" value="1"/>
</dbReference>
<dbReference type="SUPFAM" id="SSF47413">
    <property type="entry name" value="lambda repressor-like DNA-binding domains"/>
    <property type="match status" value="1"/>
</dbReference>
<dbReference type="PROSITE" id="PS50943">
    <property type="entry name" value="HTH_CROC1"/>
    <property type="match status" value="1"/>
</dbReference>
<dbReference type="InterPro" id="IPR011051">
    <property type="entry name" value="RmlC_Cupin_sf"/>
</dbReference>
<dbReference type="GO" id="GO:0003677">
    <property type="term" value="F:DNA binding"/>
    <property type="evidence" value="ECO:0007669"/>
    <property type="project" value="UniProtKB-KW"/>
</dbReference>
<dbReference type="GO" id="GO:0003700">
    <property type="term" value="F:DNA-binding transcription factor activity"/>
    <property type="evidence" value="ECO:0007669"/>
    <property type="project" value="TreeGrafter"/>
</dbReference>
<evidence type="ECO:0000313" key="4">
    <source>
        <dbReference type="Proteomes" id="UP000199073"/>
    </source>
</evidence>
<evidence type="ECO:0000313" key="3">
    <source>
        <dbReference type="EMBL" id="SDO88141.1"/>
    </source>
</evidence>
<organism evidence="3 4">
    <name type="scientific">Desulforhopalus singaporensis</name>
    <dbReference type="NCBI Taxonomy" id="91360"/>
    <lineage>
        <taxon>Bacteria</taxon>
        <taxon>Pseudomonadati</taxon>
        <taxon>Thermodesulfobacteriota</taxon>
        <taxon>Desulfobulbia</taxon>
        <taxon>Desulfobulbales</taxon>
        <taxon>Desulfocapsaceae</taxon>
        <taxon>Desulforhopalus</taxon>
    </lineage>
</organism>
<name>A0A1H0N687_9BACT</name>
<dbReference type="GO" id="GO:0005829">
    <property type="term" value="C:cytosol"/>
    <property type="evidence" value="ECO:0007669"/>
    <property type="project" value="TreeGrafter"/>
</dbReference>
<dbReference type="CDD" id="cd02209">
    <property type="entry name" value="cupin_XRE_C"/>
    <property type="match status" value="1"/>
</dbReference>
<protein>
    <submittedName>
        <fullName evidence="3">Helix-turn-helix</fullName>
    </submittedName>
</protein>
<dbReference type="PANTHER" id="PTHR46797:SF2">
    <property type="entry name" value="TRANSCRIPTIONAL REGULATOR"/>
    <property type="match status" value="1"/>
</dbReference>
<dbReference type="EMBL" id="FNJI01000007">
    <property type="protein sequence ID" value="SDO88141.1"/>
    <property type="molecule type" value="Genomic_DNA"/>
</dbReference>
<reference evidence="3 4" key="1">
    <citation type="submission" date="2016-10" db="EMBL/GenBank/DDBJ databases">
        <authorList>
            <person name="de Groot N.N."/>
        </authorList>
    </citation>
    <scope>NUCLEOTIDE SEQUENCE [LARGE SCALE GENOMIC DNA]</scope>
    <source>
        <strain evidence="3 4">DSM 12130</strain>
    </source>
</reference>
<dbReference type="SMART" id="SM00530">
    <property type="entry name" value="HTH_XRE"/>
    <property type="match status" value="1"/>
</dbReference>
<dbReference type="STRING" id="91360.SAMN05660330_01265"/>
<dbReference type="InterPro" id="IPR001387">
    <property type="entry name" value="Cro/C1-type_HTH"/>
</dbReference>
<dbReference type="Proteomes" id="UP000199073">
    <property type="component" value="Unassembled WGS sequence"/>
</dbReference>
<gene>
    <name evidence="3" type="ORF">SAMN05660330_01265</name>
</gene>
<sequence length="184" mass="20932">MEDNNKLGHLIRRFRQEKSLTVHQLAEEAGLSAPYVSQLEHDKASPSIATLRRIANALDVHIVEFFADDIIKDPIILPKDKWTQIILPRWDADVHQLVHSVENKKMQPFYTIVPPGGGSESEYAHAGEEFGIVVKGQLTLYLGSDVYTLHENTACYFSSLRPHSWKNLTNEPVHLIWVLTPPSW</sequence>
<dbReference type="SUPFAM" id="SSF51182">
    <property type="entry name" value="RmlC-like cupins"/>
    <property type="match status" value="1"/>
</dbReference>
<dbReference type="InterPro" id="IPR050807">
    <property type="entry name" value="TransReg_Diox_bact_type"/>
</dbReference>
<dbReference type="AlphaFoldDB" id="A0A1H0N687"/>
<dbReference type="Gene3D" id="2.60.120.10">
    <property type="entry name" value="Jelly Rolls"/>
    <property type="match status" value="1"/>
</dbReference>
<dbReference type="CDD" id="cd00093">
    <property type="entry name" value="HTH_XRE"/>
    <property type="match status" value="1"/>
</dbReference>
<dbReference type="Pfam" id="PF07883">
    <property type="entry name" value="Cupin_2"/>
    <property type="match status" value="1"/>
</dbReference>
<feature type="domain" description="HTH cro/C1-type" evidence="2">
    <location>
        <begin position="11"/>
        <end position="65"/>
    </location>
</feature>
<evidence type="ECO:0000256" key="1">
    <source>
        <dbReference type="ARBA" id="ARBA00023125"/>
    </source>
</evidence>
<accession>A0A1H0N687</accession>
<proteinExistence type="predicted"/>
<dbReference type="RefSeq" id="WP_092220894.1">
    <property type="nucleotide sequence ID" value="NZ_FNJI01000007.1"/>
</dbReference>